<dbReference type="PANTHER" id="PTHR39173">
    <property type="entry name" value="ACETYLTRANSFERASE"/>
    <property type="match status" value="1"/>
</dbReference>
<keyword evidence="3" id="KW-1185">Reference proteome</keyword>
<dbReference type="Proteomes" id="UP001252875">
    <property type="component" value="Unassembled WGS sequence"/>
</dbReference>
<dbReference type="InterPro" id="IPR016181">
    <property type="entry name" value="Acyl_CoA_acyltransferase"/>
</dbReference>
<dbReference type="Pfam" id="PF13302">
    <property type="entry name" value="Acetyltransf_3"/>
    <property type="match status" value="1"/>
</dbReference>
<evidence type="ECO:0000313" key="2">
    <source>
        <dbReference type="EMBL" id="MDT2598967.1"/>
    </source>
</evidence>
<dbReference type="Gene3D" id="3.40.630.30">
    <property type="match status" value="1"/>
</dbReference>
<feature type="domain" description="N-acetyltransferase" evidence="1">
    <location>
        <begin position="15"/>
        <end position="176"/>
    </location>
</feature>
<dbReference type="SUPFAM" id="SSF55729">
    <property type="entry name" value="Acyl-CoA N-acyltransferases (Nat)"/>
    <property type="match status" value="1"/>
</dbReference>
<dbReference type="RefSeq" id="WP_311820886.1">
    <property type="nucleotide sequence ID" value="NZ_JARPYF010000001.1"/>
</dbReference>
<organism evidence="2 3">
    <name type="scientific">Enterococcus hulanensis</name>
    <dbReference type="NCBI Taxonomy" id="2559929"/>
    <lineage>
        <taxon>Bacteria</taxon>
        <taxon>Bacillati</taxon>
        <taxon>Bacillota</taxon>
        <taxon>Bacilli</taxon>
        <taxon>Lactobacillales</taxon>
        <taxon>Enterococcaceae</taxon>
        <taxon>Enterococcus</taxon>
    </lineage>
</organism>
<gene>
    <name evidence="2" type="ORF">P7D85_04220</name>
</gene>
<reference evidence="2 3" key="1">
    <citation type="submission" date="2023-03" db="EMBL/GenBank/DDBJ databases">
        <authorList>
            <person name="Shen W."/>
            <person name="Cai J."/>
        </authorList>
    </citation>
    <scope>NUCLEOTIDE SEQUENCE [LARGE SCALE GENOMIC DNA]</scope>
    <source>
        <strain evidence="2 3">D6-4</strain>
    </source>
</reference>
<dbReference type="InterPro" id="IPR000182">
    <property type="entry name" value="GNAT_dom"/>
</dbReference>
<comment type="caution">
    <text evidence="2">The sequence shown here is derived from an EMBL/GenBank/DDBJ whole genome shotgun (WGS) entry which is preliminary data.</text>
</comment>
<dbReference type="PANTHER" id="PTHR39173:SF1">
    <property type="entry name" value="ACETYLTRANSFERASE"/>
    <property type="match status" value="1"/>
</dbReference>
<evidence type="ECO:0000259" key="1">
    <source>
        <dbReference type="PROSITE" id="PS51186"/>
    </source>
</evidence>
<dbReference type="EMBL" id="JARPYI010000001">
    <property type="protein sequence ID" value="MDT2598967.1"/>
    <property type="molecule type" value="Genomic_DNA"/>
</dbReference>
<accession>A0ABU3EWB5</accession>
<proteinExistence type="predicted"/>
<protein>
    <submittedName>
        <fullName evidence="2">GNAT family N-acetyltransferase</fullName>
    </submittedName>
</protein>
<name>A0ABU3EWB5_9ENTE</name>
<dbReference type="PROSITE" id="PS51186">
    <property type="entry name" value="GNAT"/>
    <property type="match status" value="1"/>
</dbReference>
<evidence type="ECO:0000313" key="3">
    <source>
        <dbReference type="Proteomes" id="UP001252875"/>
    </source>
</evidence>
<dbReference type="CDD" id="cd04301">
    <property type="entry name" value="NAT_SF"/>
    <property type="match status" value="1"/>
</dbReference>
<sequence length="179" mass="20371">METIHLIQPKKSHETAVQDYIEEHFSFGEDSLHGSSLLTEMESYSAWLSHLTKQSDKATVPSDWVVSTTLLAIRKKDQKIIGTIDIRHELNEFLLEFGGHIGFGVRPSERGKGYASEMLRLGLDYCKILGLEKVMVACYKENIASARTIRKNGGVLEREFSHDDGKEVQVYWINLSDKR</sequence>